<dbReference type="AlphaFoldDB" id="F3ZPV2"/>
<keyword evidence="4 6" id="KW-1133">Transmembrane helix</keyword>
<comment type="subcellular location">
    <subcellularLocation>
        <location evidence="1">Membrane</location>
        <topology evidence="1">Multi-pass membrane protein</topology>
    </subcellularLocation>
</comment>
<dbReference type="HOGENOM" id="CLU_083873_4_4_10"/>
<evidence type="ECO:0000256" key="5">
    <source>
        <dbReference type="ARBA" id="ARBA00023136"/>
    </source>
</evidence>
<dbReference type="STRING" id="679937.Bcop_1495"/>
<proteinExistence type="inferred from homology"/>
<organism evidence="8 9">
    <name type="scientific">Bacteroides coprosuis DSM 18011</name>
    <dbReference type="NCBI Taxonomy" id="679937"/>
    <lineage>
        <taxon>Bacteria</taxon>
        <taxon>Pseudomonadati</taxon>
        <taxon>Bacteroidota</taxon>
        <taxon>Bacteroidia</taxon>
        <taxon>Bacteroidales</taxon>
        <taxon>Bacteroidaceae</taxon>
        <taxon>Bacteroides</taxon>
    </lineage>
</organism>
<keyword evidence="5 6" id="KW-0472">Membrane</keyword>
<evidence type="ECO:0000256" key="2">
    <source>
        <dbReference type="ARBA" id="ARBA00009399"/>
    </source>
</evidence>
<dbReference type="PANTHER" id="PTHR38459">
    <property type="entry name" value="PROPHAGE BACTOPRENOL-LINKED GLUCOSE TRANSLOCASE HOMOLOG"/>
    <property type="match status" value="1"/>
</dbReference>
<evidence type="ECO:0000313" key="9">
    <source>
        <dbReference type="Proteomes" id="UP000018439"/>
    </source>
</evidence>
<reference evidence="8 9" key="1">
    <citation type="journal article" date="2011" name="Stand. Genomic Sci.">
        <title>Non-contiguous finished genome sequence of Bacteroides coprosuis type strain (PC139).</title>
        <authorList>
            <person name="Land M."/>
            <person name="Held B."/>
            <person name="Gronow S."/>
            <person name="Abt B."/>
            <person name="Lucas S."/>
            <person name="Del Rio T.G."/>
            <person name="Nolan M."/>
            <person name="Tice H."/>
            <person name="Cheng J.F."/>
            <person name="Pitluck S."/>
            <person name="Liolios K."/>
            <person name="Pagani I."/>
            <person name="Ivanova N."/>
            <person name="Mavromatis K."/>
            <person name="Mikhailova N."/>
            <person name="Pati A."/>
            <person name="Tapia R."/>
            <person name="Han C."/>
            <person name="Goodwin L."/>
            <person name="Chen A."/>
            <person name="Palaniappan K."/>
            <person name="Hauser L."/>
            <person name="Brambilla E.M."/>
            <person name="Rohde M."/>
            <person name="Goker M."/>
            <person name="Detter J.C."/>
            <person name="Woyke T."/>
            <person name="Bristow J."/>
            <person name="Eisen J.A."/>
            <person name="Markowitz V."/>
            <person name="Hugenholtz P."/>
            <person name="Kyrpides N.C."/>
            <person name="Klenk H.P."/>
            <person name="Lapidus A."/>
        </authorList>
    </citation>
    <scope>NUCLEOTIDE SEQUENCE</scope>
    <source>
        <strain evidence="8 9">DSM 18011</strain>
    </source>
</reference>
<keyword evidence="9" id="KW-1185">Reference proteome</keyword>
<sequence length="128" mass="15107">MKESTRVLRFAIIGTLNAVITAVVIWVMMDLFHQEYKISNLTGYFIAQVNNFIWGKYWIYISEENKGKSLWAQLFKFTISCVVSYIAQFLFIYVLIDILDMNAYLAQFFGLFVYGAVNFLFNRFITFR</sequence>
<feature type="transmembrane region" description="Helical" evidence="6">
    <location>
        <begin position="7"/>
        <end position="29"/>
    </location>
</feature>
<evidence type="ECO:0000256" key="6">
    <source>
        <dbReference type="SAM" id="Phobius"/>
    </source>
</evidence>
<evidence type="ECO:0000259" key="7">
    <source>
        <dbReference type="Pfam" id="PF04138"/>
    </source>
</evidence>
<dbReference type="InterPro" id="IPR051401">
    <property type="entry name" value="GtrA_CellWall_Glycosyl"/>
</dbReference>
<accession>F3ZPV2</accession>
<dbReference type="OrthoDB" id="1042425at2"/>
<protein>
    <submittedName>
        <fullName evidence="8">GtrA family protein</fullName>
    </submittedName>
</protein>
<dbReference type="InterPro" id="IPR007267">
    <property type="entry name" value="GtrA_DPMS_TM"/>
</dbReference>
<dbReference type="PANTHER" id="PTHR38459:SF1">
    <property type="entry name" value="PROPHAGE BACTOPRENOL-LINKED GLUCOSE TRANSLOCASE HOMOLOG"/>
    <property type="match status" value="1"/>
</dbReference>
<feature type="domain" description="GtrA/DPMS transmembrane" evidence="7">
    <location>
        <begin position="9"/>
        <end position="127"/>
    </location>
</feature>
<gene>
    <name evidence="8" type="ORF">Bcop_1495</name>
</gene>
<feature type="transmembrane region" description="Helical" evidence="6">
    <location>
        <begin position="41"/>
        <end position="62"/>
    </location>
</feature>
<evidence type="ECO:0000313" key="8">
    <source>
        <dbReference type="EMBL" id="EGJ71689.1"/>
    </source>
</evidence>
<dbReference type="eggNOG" id="COG2246">
    <property type="taxonomic scope" value="Bacteria"/>
</dbReference>
<dbReference type="EMBL" id="CM001167">
    <property type="protein sequence ID" value="EGJ71689.1"/>
    <property type="molecule type" value="Genomic_DNA"/>
</dbReference>
<evidence type="ECO:0000256" key="1">
    <source>
        <dbReference type="ARBA" id="ARBA00004141"/>
    </source>
</evidence>
<name>F3ZPV2_9BACE</name>
<dbReference type="GO" id="GO:0005886">
    <property type="term" value="C:plasma membrane"/>
    <property type="evidence" value="ECO:0007669"/>
    <property type="project" value="TreeGrafter"/>
</dbReference>
<feature type="transmembrane region" description="Helical" evidence="6">
    <location>
        <begin position="74"/>
        <end position="96"/>
    </location>
</feature>
<comment type="similarity">
    <text evidence="2">Belongs to the GtrA family.</text>
</comment>
<keyword evidence="3 6" id="KW-0812">Transmembrane</keyword>
<feature type="transmembrane region" description="Helical" evidence="6">
    <location>
        <begin position="102"/>
        <end position="121"/>
    </location>
</feature>
<dbReference type="Pfam" id="PF04138">
    <property type="entry name" value="GtrA_DPMS_TM"/>
    <property type="match status" value="1"/>
</dbReference>
<dbReference type="Proteomes" id="UP000018439">
    <property type="component" value="Chromosome"/>
</dbReference>
<dbReference type="GO" id="GO:0000271">
    <property type="term" value="P:polysaccharide biosynthetic process"/>
    <property type="evidence" value="ECO:0007669"/>
    <property type="project" value="InterPro"/>
</dbReference>
<evidence type="ECO:0000256" key="4">
    <source>
        <dbReference type="ARBA" id="ARBA00022989"/>
    </source>
</evidence>
<evidence type="ECO:0000256" key="3">
    <source>
        <dbReference type="ARBA" id="ARBA00022692"/>
    </source>
</evidence>